<evidence type="ECO:0000256" key="3">
    <source>
        <dbReference type="ARBA" id="ARBA00022801"/>
    </source>
</evidence>
<dbReference type="PROSITE" id="PS51935">
    <property type="entry name" value="NLPC_P60"/>
    <property type="match status" value="1"/>
</dbReference>
<keyword evidence="3 6" id="KW-0378">Hydrolase</keyword>
<proteinExistence type="inferred from homology"/>
<dbReference type="GO" id="GO:0008234">
    <property type="term" value="F:cysteine-type peptidase activity"/>
    <property type="evidence" value="ECO:0007669"/>
    <property type="project" value="UniProtKB-KW"/>
</dbReference>
<evidence type="ECO:0000259" key="5">
    <source>
        <dbReference type="PROSITE" id="PS51935"/>
    </source>
</evidence>
<keyword evidence="7" id="KW-1185">Reference proteome</keyword>
<comment type="caution">
    <text evidence="6">The sequence shown here is derived from an EMBL/GenBank/DDBJ whole genome shotgun (WGS) entry which is preliminary data.</text>
</comment>
<dbReference type="EMBL" id="RDRB01000011">
    <property type="protein sequence ID" value="ROT97760.1"/>
    <property type="molecule type" value="Genomic_DNA"/>
</dbReference>
<comment type="similarity">
    <text evidence="1">Belongs to the peptidase C40 family.</text>
</comment>
<dbReference type="Proteomes" id="UP000268016">
    <property type="component" value="Unassembled WGS sequence"/>
</dbReference>
<dbReference type="SUPFAM" id="SSF54001">
    <property type="entry name" value="Cysteine proteinases"/>
    <property type="match status" value="1"/>
</dbReference>
<dbReference type="InterPro" id="IPR038765">
    <property type="entry name" value="Papain-like_cys_pep_sf"/>
</dbReference>
<dbReference type="Pfam" id="PF00877">
    <property type="entry name" value="NLPC_P60"/>
    <property type="match status" value="1"/>
</dbReference>
<accession>A0A3N2QRE6</accession>
<feature type="domain" description="NlpC/P60" evidence="5">
    <location>
        <begin position="141"/>
        <end position="267"/>
    </location>
</feature>
<dbReference type="AlphaFoldDB" id="A0A3N2QRE6"/>
<protein>
    <submittedName>
        <fullName evidence="6">NLP/P60 hydrolase</fullName>
    </submittedName>
</protein>
<evidence type="ECO:0000313" key="6">
    <source>
        <dbReference type="EMBL" id="ROT97760.1"/>
    </source>
</evidence>
<dbReference type="PANTHER" id="PTHR47359:SF3">
    <property type="entry name" value="NLP_P60 DOMAIN-CONTAINING PROTEIN-RELATED"/>
    <property type="match status" value="1"/>
</dbReference>
<organism evidence="6 7">
    <name type="scientific">Histidinibacterium lentulum</name>
    <dbReference type="NCBI Taxonomy" id="2480588"/>
    <lineage>
        <taxon>Bacteria</taxon>
        <taxon>Pseudomonadati</taxon>
        <taxon>Pseudomonadota</taxon>
        <taxon>Alphaproteobacteria</taxon>
        <taxon>Rhodobacterales</taxon>
        <taxon>Paracoccaceae</taxon>
        <taxon>Histidinibacterium</taxon>
    </lineage>
</organism>
<evidence type="ECO:0000256" key="2">
    <source>
        <dbReference type="ARBA" id="ARBA00022670"/>
    </source>
</evidence>
<evidence type="ECO:0000313" key="7">
    <source>
        <dbReference type="Proteomes" id="UP000268016"/>
    </source>
</evidence>
<gene>
    <name evidence="6" type="ORF">EAT49_18320</name>
</gene>
<dbReference type="OrthoDB" id="9813368at2"/>
<sequence length="269" mass="28888">MRTVIAPVTTIWRDRQRSARDRELLFGEAFRVEGDADGLVFGRADRDGYPGFVDATALSDRAIAPTDRITVARSYALLSPEPLLDPLHAAVEMLPLSFGARVRCIGAASRRWVEIDLGRPHPGGVDGERHAYVPRIHMGELVPMADPVAVAELLLGTPYLWGGNSAFGIDCSGLVQIACLACGIPCPGDSHQQEAELGELLADPNPNDLRRGDLMFWKGHVAWVADGSRILHANAHHMAVAFEDRAAAVARIKGQGGGPVTALKRLAPG</sequence>
<dbReference type="InterPro" id="IPR051794">
    <property type="entry name" value="PG_Endopeptidase_C40"/>
</dbReference>
<evidence type="ECO:0000256" key="4">
    <source>
        <dbReference type="ARBA" id="ARBA00022807"/>
    </source>
</evidence>
<dbReference type="RefSeq" id="WP_123643767.1">
    <property type="nucleotide sequence ID" value="NZ_ML119091.1"/>
</dbReference>
<evidence type="ECO:0000256" key="1">
    <source>
        <dbReference type="ARBA" id="ARBA00007074"/>
    </source>
</evidence>
<dbReference type="InterPro" id="IPR041382">
    <property type="entry name" value="SH3_16"/>
</dbReference>
<keyword evidence="2" id="KW-0645">Protease</keyword>
<dbReference type="PANTHER" id="PTHR47359">
    <property type="entry name" value="PEPTIDOGLYCAN DL-ENDOPEPTIDASE CWLO"/>
    <property type="match status" value="1"/>
</dbReference>
<dbReference type="Gene3D" id="3.90.1720.10">
    <property type="entry name" value="endopeptidase domain like (from Nostoc punctiforme)"/>
    <property type="match status" value="1"/>
</dbReference>
<reference evidence="6 7" key="1">
    <citation type="submission" date="2018-10" db="EMBL/GenBank/DDBJ databases">
        <title>Histidinibacterium lentulum gen. nov., sp. nov., a marine bacterium from the culture broth of Picochlorum sp. 122.</title>
        <authorList>
            <person name="Wang G."/>
        </authorList>
    </citation>
    <scope>NUCLEOTIDE SEQUENCE [LARGE SCALE GENOMIC DNA]</scope>
    <source>
        <strain evidence="6 7">B17</strain>
    </source>
</reference>
<dbReference type="GO" id="GO:0006508">
    <property type="term" value="P:proteolysis"/>
    <property type="evidence" value="ECO:0007669"/>
    <property type="project" value="UniProtKB-KW"/>
</dbReference>
<keyword evidence="4" id="KW-0788">Thiol protease</keyword>
<dbReference type="Pfam" id="PF18348">
    <property type="entry name" value="SH3_16"/>
    <property type="match status" value="1"/>
</dbReference>
<name>A0A3N2QRE6_9RHOB</name>
<dbReference type="InterPro" id="IPR000064">
    <property type="entry name" value="NLP_P60_dom"/>
</dbReference>